<keyword evidence="3 5" id="KW-0560">Oxidoreductase</keyword>
<dbReference type="Proteomes" id="UP000655420">
    <property type="component" value="Unassembled WGS sequence"/>
</dbReference>
<dbReference type="InterPro" id="IPR027443">
    <property type="entry name" value="IPNS-like_sf"/>
</dbReference>
<dbReference type="GO" id="GO:0046872">
    <property type="term" value="F:metal ion binding"/>
    <property type="evidence" value="ECO:0007669"/>
    <property type="project" value="UniProtKB-KW"/>
</dbReference>
<keyword evidence="8" id="KW-1185">Reference proteome</keyword>
<feature type="domain" description="Fe2OG dioxygenase" evidence="6">
    <location>
        <begin position="175"/>
        <end position="288"/>
    </location>
</feature>
<keyword evidence="4 5" id="KW-0408">Iron</keyword>
<evidence type="ECO:0000313" key="8">
    <source>
        <dbReference type="Proteomes" id="UP000655420"/>
    </source>
</evidence>
<dbReference type="GO" id="GO:0016491">
    <property type="term" value="F:oxidoreductase activity"/>
    <property type="evidence" value="ECO:0007669"/>
    <property type="project" value="UniProtKB-KW"/>
</dbReference>
<evidence type="ECO:0000256" key="2">
    <source>
        <dbReference type="ARBA" id="ARBA00022723"/>
    </source>
</evidence>
<proteinExistence type="inferred from homology"/>
<evidence type="ECO:0000256" key="4">
    <source>
        <dbReference type="ARBA" id="ARBA00023004"/>
    </source>
</evidence>
<dbReference type="PRINTS" id="PR00682">
    <property type="entry name" value="IPNSYNTHASE"/>
</dbReference>
<reference evidence="7" key="1">
    <citation type="submission" date="2020-12" db="EMBL/GenBank/DDBJ databases">
        <title>Bacterial taxonomy.</title>
        <authorList>
            <person name="Pan X."/>
        </authorList>
    </citation>
    <scope>NUCLEOTIDE SEQUENCE</scope>
    <source>
        <strain evidence="7">M0105</strain>
    </source>
</reference>
<dbReference type="EMBL" id="JAEHHL010000002">
    <property type="protein sequence ID" value="MBK0398964.1"/>
    <property type="molecule type" value="Genomic_DNA"/>
</dbReference>
<comment type="similarity">
    <text evidence="1 5">Belongs to the iron/ascorbate-dependent oxidoreductase family.</text>
</comment>
<dbReference type="InterPro" id="IPR005123">
    <property type="entry name" value="Oxoglu/Fe-dep_dioxygenase_dom"/>
</dbReference>
<evidence type="ECO:0000313" key="7">
    <source>
        <dbReference type="EMBL" id="MBK0398964.1"/>
    </source>
</evidence>
<dbReference type="PROSITE" id="PS51471">
    <property type="entry name" value="FE2OG_OXY"/>
    <property type="match status" value="1"/>
</dbReference>
<dbReference type="SUPFAM" id="SSF51197">
    <property type="entry name" value="Clavaminate synthase-like"/>
    <property type="match status" value="1"/>
</dbReference>
<dbReference type="PANTHER" id="PTHR10209">
    <property type="entry name" value="OXIDOREDUCTASE, 2OG-FE II OXYGENASE FAMILY PROTEIN"/>
    <property type="match status" value="1"/>
</dbReference>
<dbReference type="Pfam" id="PF03171">
    <property type="entry name" value="2OG-FeII_Oxy"/>
    <property type="match status" value="1"/>
</dbReference>
<dbReference type="InterPro" id="IPR044861">
    <property type="entry name" value="IPNS-like_FE2OG_OXY"/>
</dbReference>
<organism evidence="7 8">
    <name type="scientific">Thermohalobaculum xanthum</name>
    <dbReference type="NCBI Taxonomy" id="2753746"/>
    <lineage>
        <taxon>Bacteria</taxon>
        <taxon>Pseudomonadati</taxon>
        <taxon>Pseudomonadota</taxon>
        <taxon>Alphaproteobacteria</taxon>
        <taxon>Rhodobacterales</taxon>
        <taxon>Paracoccaceae</taxon>
        <taxon>Thermohalobaculum</taxon>
    </lineage>
</organism>
<protein>
    <submittedName>
        <fullName evidence="7">Isopenicillin N synthase family oxygenase</fullName>
    </submittedName>
</protein>
<keyword evidence="2 5" id="KW-0479">Metal-binding</keyword>
<evidence type="ECO:0000256" key="1">
    <source>
        <dbReference type="ARBA" id="ARBA00008056"/>
    </source>
</evidence>
<comment type="caution">
    <text evidence="7">The sequence shown here is derived from an EMBL/GenBank/DDBJ whole genome shotgun (WGS) entry which is preliminary data.</text>
</comment>
<sequence>MTDIPRIPTRSLVAATSNADWQATVSAVTAAATGSGFMTLTDVPEALDLGADIHGRLLRFFTLSEAARLPLARQKFVPGNPNVYRGVFPVQKGETTFKEGIDIGPDLVDPARAGDGADPLTEPTPLPPEELLPGWRDDAVAYYRAMERLGRALSRALSAGLGAPPDALEPLFLRGISTLRLIRYPERTPDTLPADLATVTVAGEQRLVVGAPHCDSGFVTLLWQDPTGGLQARASSGAWVDVPPVAGGLAVNFGRMLSNWSGGRIRATEHRVLGGLRERCSIPFFFEPAVDARIVPLDEAAESFVYGDKLWEWTTKFVEFRGVTRHHAA</sequence>
<evidence type="ECO:0000259" key="6">
    <source>
        <dbReference type="PROSITE" id="PS51471"/>
    </source>
</evidence>
<evidence type="ECO:0000256" key="5">
    <source>
        <dbReference type="RuleBase" id="RU003682"/>
    </source>
</evidence>
<gene>
    <name evidence="7" type="ORF">H0I76_07165</name>
</gene>
<dbReference type="Gene3D" id="2.60.120.330">
    <property type="entry name" value="B-lactam Antibiotic, Isopenicillin N Synthase, Chain"/>
    <property type="match status" value="1"/>
</dbReference>
<dbReference type="RefSeq" id="WP_200608723.1">
    <property type="nucleotide sequence ID" value="NZ_JAEHHL010000002.1"/>
</dbReference>
<dbReference type="PANTHER" id="PTHR10209:SF881">
    <property type="entry name" value="FI07970P-RELATED"/>
    <property type="match status" value="1"/>
</dbReference>
<dbReference type="AlphaFoldDB" id="A0A8J7M7H4"/>
<accession>A0A8J7M7H4</accession>
<name>A0A8J7M7H4_9RHOB</name>
<evidence type="ECO:0000256" key="3">
    <source>
        <dbReference type="ARBA" id="ARBA00023002"/>
    </source>
</evidence>